<evidence type="ECO:0000313" key="3">
    <source>
        <dbReference type="Proteomes" id="UP001268819"/>
    </source>
</evidence>
<gene>
    <name evidence="2" type="ORF">J2S66_004873</name>
</gene>
<comment type="caution">
    <text evidence="2">The sequence shown here is derived from an EMBL/GenBank/DDBJ whole genome shotgun (WGS) entry which is preliminary data.</text>
</comment>
<organism evidence="2 3">
    <name type="scientific">Saccharothrix longispora</name>
    <dbReference type="NCBI Taxonomy" id="33920"/>
    <lineage>
        <taxon>Bacteria</taxon>
        <taxon>Bacillati</taxon>
        <taxon>Actinomycetota</taxon>
        <taxon>Actinomycetes</taxon>
        <taxon>Pseudonocardiales</taxon>
        <taxon>Pseudonocardiaceae</taxon>
        <taxon>Saccharothrix</taxon>
    </lineage>
</organism>
<reference evidence="2 3" key="1">
    <citation type="submission" date="2023-07" db="EMBL/GenBank/DDBJ databases">
        <title>Sequencing the genomes of 1000 actinobacteria strains.</title>
        <authorList>
            <person name="Klenk H.-P."/>
        </authorList>
    </citation>
    <scope>NUCLEOTIDE SEQUENCE [LARGE SCALE GENOMIC DNA]</scope>
    <source>
        <strain evidence="2 3">DSM 43749</strain>
    </source>
</reference>
<protein>
    <submittedName>
        <fullName evidence="2">Uncharacterized protein</fullName>
    </submittedName>
</protein>
<evidence type="ECO:0000313" key="2">
    <source>
        <dbReference type="EMBL" id="MDR6596489.1"/>
    </source>
</evidence>
<evidence type="ECO:0000256" key="1">
    <source>
        <dbReference type="SAM" id="MobiDB-lite"/>
    </source>
</evidence>
<proteinExistence type="predicted"/>
<sequence length="89" mass="9031">MVQVAPAGRAKAWTPFLVLADLAMPFPGRHTTDSSPRIHGSRSIGGLVRRVGSGATPTSRGDAAVHQWHGVPHAGPSDPAPVGTGSCGS</sequence>
<dbReference type="Proteomes" id="UP001268819">
    <property type="component" value="Unassembled WGS sequence"/>
</dbReference>
<name>A0ABU1Q2Y9_9PSEU</name>
<feature type="region of interest" description="Disordered" evidence="1">
    <location>
        <begin position="68"/>
        <end position="89"/>
    </location>
</feature>
<accession>A0ABU1Q2Y9</accession>
<keyword evidence="3" id="KW-1185">Reference proteome</keyword>
<dbReference type="EMBL" id="JAVDSG010000001">
    <property type="protein sequence ID" value="MDR6596489.1"/>
    <property type="molecule type" value="Genomic_DNA"/>
</dbReference>